<dbReference type="InterPro" id="IPR002885">
    <property type="entry name" value="PPR_rpt"/>
</dbReference>
<comment type="similarity">
    <text evidence="1">Belongs to the CCM1 family.</text>
</comment>
<evidence type="ECO:0000313" key="6">
    <source>
        <dbReference type="EMBL" id="RKP27594.1"/>
    </source>
</evidence>
<evidence type="ECO:0000256" key="1">
    <source>
        <dbReference type="ARBA" id="ARBA00006192"/>
    </source>
</evidence>
<proteinExistence type="inferred from homology"/>
<feature type="repeat" description="PPR" evidence="5">
    <location>
        <begin position="335"/>
        <end position="369"/>
    </location>
</feature>
<gene>
    <name evidence="6" type="ORF">SYNPS1DRAFT_26759</name>
</gene>
<name>A0A4P9Z4S5_9FUNG</name>
<dbReference type="PANTHER" id="PTHR47447">
    <property type="entry name" value="OS03G0856100 PROTEIN"/>
    <property type="match status" value="1"/>
</dbReference>
<evidence type="ECO:0008006" key="8">
    <source>
        <dbReference type="Google" id="ProtNLM"/>
    </source>
</evidence>
<dbReference type="AlphaFoldDB" id="A0A4P9Z4S5"/>
<dbReference type="OrthoDB" id="185373at2759"/>
<dbReference type="Gene3D" id="1.25.40.10">
    <property type="entry name" value="Tetratricopeptide repeat domain"/>
    <property type="match status" value="4"/>
</dbReference>
<reference evidence="7" key="1">
    <citation type="journal article" date="2018" name="Nat. Microbiol.">
        <title>Leveraging single-cell genomics to expand the fungal tree of life.</title>
        <authorList>
            <person name="Ahrendt S.R."/>
            <person name="Quandt C.A."/>
            <person name="Ciobanu D."/>
            <person name="Clum A."/>
            <person name="Salamov A."/>
            <person name="Andreopoulos B."/>
            <person name="Cheng J.F."/>
            <person name="Woyke T."/>
            <person name="Pelin A."/>
            <person name="Henrissat B."/>
            <person name="Reynolds N.K."/>
            <person name="Benny G.L."/>
            <person name="Smith M.E."/>
            <person name="James T.Y."/>
            <person name="Grigoriev I.V."/>
        </authorList>
    </citation>
    <scope>NUCLEOTIDE SEQUENCE [LARGE SCALE GENOMIC DNA]</scope>
    <source>
        <strain evidence="7">Benny S71-1</strain>
    </source>
</reference>
<evidence type="ECO:0000256" key="5">
    <source>
        <dbReference type="PROSITE-ProRule" id="PRU00708"/>
    </source>
</evidence>
<dbReference type="Pfam" id="PF01535">
    <property type="entry name" value="PPR"/>
    <property type="match status" value="1"/>
</dbReference>
<sequence length="1016" mass="113460">MHDGQRWREQRHRCSPTDRPRIWTWTGGDALQRRFKGSLAAHARSSSDGTSTADIPRKKQLLSARIRASSAHLASATASDGADIQRNVQLVDELRDLLTRSSVPVDVLWQTYAKVARWRRSLVLLEKADFRAMLATLRGNSVHAVSLDDYELDVSERSVHDNSSGHGHSRQDQMLVRRITRVVRDMRLMQKRLPTHEYASLIVVCGQCQQPAAVERIFQQCREDMAPAPPSPGVYTAMMSACLRLQCWPRVVALFEELIDARWMPTRGQCNMTLRAYIEQGDYTRALALFQSMQQGALPATLLQPTPTAIAPDLPADTLTPKTTVPAVSPSYTADIATYNTWIAADVAAGQWQRAAERYERMVQAGSPRANKRTLLLLLRIYAHSSNQTGFMRVWHELAQLEGGIDVRACRSALKLLEHHMSPVDAVNALFEQMPIVDEHDARPSGGQSLARHMMLYALTRERRPSSTTSTATAAMHDHRAEFLRLYSDLLDTPHERVTSALAHSVMRGLLKYRASPHDMGRFLQWIDAHRLDLSATQWLWLLAYLKRSPSMHDSDSDGQHRARPDTGASLPDHLQWLAWDQPVLRHRTLGYHRMLAAILADPAPSAAAAAAVMTERPLLAAMQQDGYTIDPTTLALLANGPTTDPGIVHQLWDAASRSAASTTAWPAFIAAFARHGEVAMARSLFGQLRAMTADRHRLPTRLYLQLMLAYHRLGSVASVRQIYRLLWRDGHRPSVKAATILADARARFSRPVPVHQVLQQLDAQQLMPDLPLFTVLLRSSLRHGNMAATHYLLRQMQQRQLEPDARLATTLLAGYSRLRGEQGVEAALHMLHRLHSAANTAGAGADTTIAPLTTLQWNAILSGVVARHDPTLSMSDRVLDAMLRSTGKQPSTAAAALAVRPKHEDHAQPAHATTPMAAMLTDLQMPAPSVRTFKIVMGAHARHKRWWAVIRWWRRWQAYLAQGAPASSVADEHARPDAIAYQMIIHALRSVGHHMEAKRLVSYATKQGLFPKKEP</sequence>
<keyword evidence="2" id="KW-0677">Repeat</keyword>
<evidence type="ECO:0000256" key="4">
    <source>
        <dbReference type="ARBA" id="ARBA00044511"/>
    </source>
</evidence>
<comment type="function">
    <text evidence="3">Regulates mitochondrial small subunit maturation by controlling 15S rRNA 5'-end processing. Localizes to the 5' precursor of the 15S rRNA in a position that is subsequently occupied by mS47 in the mature yeast mtSSU. Uses structure and sequence-specific RNA recognition, binding to a single-stranded region of the precursor and specifically recognizing bases -6 to -1. The exchange of Ccm1 for mS47 is coupled to the irreversible removal of precursor rRNA that is accompanied by conformational changes of the mitoribosomal proteins uS5m and mS26. These conformational changes signal completion of 5'-end rRNA processing through protection of the mature 5'-end of the 15S rRNA and stabilization of mS47. The removal of the 5' precursor together with the dissociation of Ccm1 may be catalyzed by the 5'-3' exoribonuclease Pet127. Involved in the specific removal of group I introns in mitochondrial encoded transcripts.</text>
</comment>
<dbReference type="PROSITE" id="PS51375">
    <property type="entry name" value="PPR"/>
    <property type="match status" value="1"/>
</dbReference>
<organism evidence="6 7">
    <name type="scientific">Syncephalis pseudoplumigaleata</name>
    <dbReference type="NCBI Taxonomy" id="1712513"/>
    <lineage>
        <taxon>Eukaryota</taxon>
        <taxon>Fungi</taxon>
        <taxon>Fungi incertae sedis</taxon>
        <taxon>Zoopagomycota</taxon>
        <taxon>Zoopagomycotina</taxon>
        <taxon>Zoopagomycetes</taxon>
        <taxon>Zoopagales</taxon>
        <taxon>Piptocephalidaceae</taxon>
        <taxon>Syncephalis</taxon>
    </lineage>
</organism>
<dbReference type="EMBL" id="KZ989182">
    <property type="protein sequence ID" value="RKP27594.1"/>
    <property type="molecule type" value="Genomic_DNA"/>
</dbReference>
<protein>
    <recommendedName>
        <fullName evidence="8">Pentacotripeptide-repeat region of PRORP domain-containing protein</fullName>
    </recommendedName>
</protein>
<keyword evidence="7" id="KW-1185">Reference proteome</keyword>
<comment type="subunit">
    <text evidence="4">Binds to mitochondrial small subunit 15S rRNA.</text>
</comment>
<evidence type="ECO:0000256" key="2">
    <source>
        <dbReference type="ARBA" id="ARBA00022737"/>
    </source>
</evidence>
<dbReference type="PANTHER" id="PTHR47447:SF17">
    <property type="entry name" value="OS12G0638900 PROTEIN"/>
    <property type="match status" value="1"/>
</dbReference>
<dbReference type="InterPro" id="IPR011990">
    <property type="entry name" value="TPR-like_helical_dom_sf"/>
</dbReference>
<dbReference type="Proteomes" id="UP000278143">
    <property type="component" value="Unassembled WGS sequence"/>
</dbReference>
<evidence type="ECO:0000313" key="7">
    <source>
        <dbReference type="Proteomes" id="UP000278143"/>
    </source>
</evidence>
<evidence type="ECO:0000256" key="3">
    <source>
        <dbReference type="ARBA" id="ARBA00044493"/>
    </source>
</evidence>
<accession>A0A4P9Z4S5</accession>